<dbReference type="GeneID" id="7804692"/>
<organism evidence="1 2">
    <name type="scientific">Euproctis pseudoconspersa nucleopolyhedrovirus</name>
    <dbReference type="NCBI Taxonomy" id="307467"/>
    <lineage>
        <taxon>Viruses</taxon>
        <taxon>Viruses incertae sedis</taxon>
        <taxon>Naldaviricetes</taxon>
        <taxon>Lefavirales</taxon>
        <taxon>Baculoviridae</taxon>
        <taxon>Alphabaculovirus</taxon>
        <taxon>Alphabaculovirus eupseudoconspersae</taxon>
    </lineage>
</organism>
<evidence type="ECO:0000313" key="1">
    <source>
        <dbReference type="EMBL" id="ACO53476.1"/>
    </source>
</evidence>
<keyword evidence="2" id="KW-1185">Reference proteome</keyword>
<accession>C3TWT4</accession>
<sequence length="87" mass="9969">MSSTKCATFAAVEATALSQIDNIDANPRSSYQRTDKDDDDDVINNQLARAFQKHVVVFNRRKQNKRCIQRLLPGVNRVRRRLSFSCV</sequence>
<protein>
    <submittedName>
        <fullName evidence="1">Uncharacterized protein</fullName>
    </submittedName>
</protein>
<dbReference type="RefSeq" id="YP_002854636.1">
    <property type="nucleotide sequence ID" value="NC_012639.1"/>
</dbReference>
<dbReference type="Proteomes" id="UP000203846">
    <property type="component" value="Segment"/>
</dbReference>
<dbReference type="EMBL" id="FJ227128">
    <property type="protein sequence ID" value="ACO53476.1"/>
    <property type="molecule type" value="Genomic_DNA"/>
</dbReference>
<dbReference type="KEGG" id="vg:7804692"/>
<name>C3TWT4_9ABAC</name>
<reference evidence="1 2" key="1">
    <citation type="journal article" date="2009" name="Virus Genes">
        <title>Morphology and genome of Euproctis pseudoconspersa nucleopolyhedrovirus.</title>
        <authorList>
            <person name="Tang X.D."/>
            <person name="Xiao Q."/>
            <person name="Ma X.C."/>
            <person name="Zhu Z.R."/>
            <person name="Zhang C.X."/>
        </authorList>
    </citation>
    <scope>NUCLEOTIDE SEQUENCE [LARGE SCALE GENOMIC DNA]</scope>
    <source>
        <strain evidence="1 2">Hangzhou</strain>
    </source>
</reference>
<evidence type="ECO:0000313" key="2">
    <source>
        <dbReference type="Proteomes" id="UP000203846"/>
    </source>
</evidence>
<proteinExistence type="predicted"/>